<reference evidence="2" key="1">
    <citation type="journal article" date="2019" name="Int. J. Syst. Evol. Microbiol.">
        <title>The Global Catalogue of Microorganisms (GCM) 10K type strain sequencing project: providing services to taxonomists for standard genome sequencing and annotation.</title>
        <authorList>
            <consortium name="The Broad Institute Genomics Platform"/>
            <consortium name="The Broad Institute Genome Sequencing Center for Infectious Disease"/>
            <person name="Wu L."/>
            <person name="Ma J."/>
        </authorList>
    </citation>
    <scope>NUCLEOTIDE SEQUENCE [LARGE SCALE GENOMIC DNA]</scope>
    <source>
        <strain evidence="2">CCM 8924</strain>
    </source>
</reference>
<sequence length="45" mass="5393">MDVWVEIRTTNDIISEELMDLLYDNQMGVREKTIVVIDDNLFFEE</sequence>
<dbReference type="RefSeq" id="WP_155982497.1">
    <property type="nucleotide sequence ID" value="NZ_BJDT01000001.1"/>
</dbReference>
<keyword evidence="2" id="KW-1185">Reference proteome</keyword>
<comment type="caution">
    <text evidence="1">The sequence shown here is derived from an EMBL/GenBank/DDBJ whole genome shotgun (WGS) entry which is preliminary data.</text>
</comment>
<organism evidence="1 2">
    <name type="scientific">Weissella sagaensis</name>
    <dbReference type="NCBI Taxonomy" id="2559928"/>
    <lineage>
        <taxon>Bacteria</taxon>
        <taxon>Bacillati</taxon>
        <taxon>Bacillota</taxon>
        <taxon>Bacilli</taxon>
        <taxon>Lactobacillales</taxon>
        <taxon>Lactobacillaceae</taxon>
        <taxon>Weissella</taxon>
    </lineage>
</organism>
<dbReference type="Proteomes" id="UP001596158">
    <property type="component" value="Unassembled WGS sequence"/>
</dbReference>
<gene>
    <name evidence="1" type="ORF">ACFQGR_08490</name>
</gene>
<protein>
    <submittedName>
        <fullName evidence="1">Uncharacterized protein</fullName>
    </submittedName>
</protein>
<proteinExistence type="predicted"/>
<accession>A0ABW1RVC1</accession>
<name>A0ABW1RVC1_9LACO</name>
<evidence type="ECO:0000313" key="1">
    <source>
        <dbReference type="EMBL" id="MFC6179412.1"/>
    </source>
</evidence>
<evidence type="ECO:0000313" key="2">
    <source>
        <dbReference type="Proteomes" id="UP001596158"/>
    </source>
</evidence>
<dbReference type="EMBL" id="JBHSSG010000013">
    <property type="protein sequence ID" value="MFC6179412.1"/>
    <property type="molecule type" value="Genomic_DNA"/>
</dbReference>